<protein>
    <recommendedName>
        <fullName evidence="3">C2 NT-type domain-containing protein</fullName>
    </recommendedName>
</protein>
<evidence type="ECO:0000313" key="4">
    <source>
        <dbReference type="EMBL" id="MQL90728.1"/>
    </source>
</evidence>
<dbReference type="OrthoDB" id="658575at2759"/>
<feature type="compositionally biased region" description="Basic and acidic residues" evidence="2">
    <location>
        <begin position="151"/>
        <end position="161"/>
    </location>
</feature>
<feature type="coiled-coil region" evidence="1">
    <location>
        <begin position="297"/>
        <end position="452"/>
    </location>
</feature>
<evidence type="ECO:0000256" key="2">
    <source>
        <dbReference type="SAM" id="MobiDB-lite"/>
    </source>
</evidence>
<accession>A0A843V3X5</accession>
<sequence>MFKLHRHRSGKTGEKIDFRFSRFRASQVPKGWDRLFISIISVESGKTIAKSSKALVHNGSCLWAESLSECIFLSQDDATKELEECIYKFVVSMGSARSSILGEATLNLADHASPKDAVPVSLPLVKCNYGTILQLNVQCLTPRTKSRNGRHGKETSHHDDLNIDNDDLDNKSDESDIMLNRSVGSSSSNHLVGSPHPDEPGSKDMNFSASGSHRSSDSGDSFIGRTNFSPRNSLNGTHNQIGRQDSAGSQGSSAYGDDISRSNSSSFNSRAAGSGAHPSSNWQDRNADSHAGLFRHSDSSKELLEAAQETIEELRGEARLWERNARKLKTDLDALKKEFSEQSRHQADMDMLLKTTCMERDNLKSEIEQLKSSMEELLTKQTTSNSTLQADDQIHKQKELEDELRFHKDSNASLSLQLKKTQEANIELVSILQELEETIEEQRLEIANFSEQSPKDAPNKETGSHSLLDVEPVALHKIQEDVVHSVKELHDLQDPGYSVNIGPSSGSDNDLIKEIDTLKVKIQDLERDCAELTEENLELMLKMKESKNDIIRGENSLGYPRDSIQSVNRSETSLSCTPEVFLGLHSSIDPGSEFLQSIPKMYQLGEELVDEEVQTRFLTQPFVTQFKELEKKCADLELELQAFKDKASSLDTKFCDSQKEVEQKSLELCEMRKKLKLYREVGVHNSYSLPGIQPQYAETDDSTELSMSSPEEMKATILLKEGEITILRQSKQEIEDLLCSVQSDKKKLEEDLEVSLKEGNMASKCLDDMRKEMTVFTGSMDSQISANKFLERKSLELESSKQELEIHTMELEQENVELSERISGLEAQLRYLTNDKESSRLELENSKSLVIGLKDELEKLGSEMENQKVDLRQKLQETQRRLSDATEESEYLKRSHSKLQATVESLIEECSSLQKLTSDLKRQKLELHERSTLLEVELSESQKRNSDFCNKIEILEAKLSLLQKDISLKEKSFFSEVEAMLQKQKKQEEKLQQADVLLNQMTSDNEAELENLQQEVSHLTSQLSSTDDEREKIASDAVREVSKLRADKIKLENSLQEIQAKVKSYEMQIYTLKQESGDNIQGLIGLLDASKQSEEMLMADIEHMKRNMDNVKLSEDKVKKIANELELKLKSSEYEREQLSEEVSSMKVQLMKMANLQVEISTLKSYIDETKFEKIKLEESLQLLSEEYEKLKTENSSYMEKISTMQKSLFDVEGDRRSRVALEEKLLRLECDLNARDALYAQDIELKNELNRVKRTNSQYQRKIQCLEEERDELTRKIQVLEKDFCMRKAEIQDGKRLLPEGDKSLLSMDDLESKVRSLETELAEALETNNMYKLQLESFASERQTTNFSASKSAMVEDSRVEGNDDRLTSLEAELKDMRERYFQMSLQYAEVEAQREDLVMKLKSVKKEKRWFS</sequence>
<name>A0A843V3X5_COLES</name>
<dbReference type="PANTHER" id="PTHR47270:SF3">
    <property type="entry name" value="HYPOTETICAL PROTEIN"/>
    <property type="match status" value="1"/>
</dbReference>
<organism evidence="4 5">
    <name type="scientific">Colocasia esculenta</name>
    <name type="common">Wild taro</name>
    <name type="synonym">Arum esculentum</name>
    <dbReference type="NCBI Taxonomy" id="4460"/>
    <lineage>
        <taxon>Eukaryota</taxon>
        <taxon>Viridiplantae</taxon>
        <taxon>Streptophyta</taxon>
        <taxon>Embryophyta</taxon>
        <taxon>Tracheophyta</taxon>
        <taxon>Spermatophyta</taxon>
        <taxon>Magnoliopsida</taxon>
        <taxon>Liliopsida</taxon>
        <taxon>Araceae</taxon>
        <taxon>Aroideae</taxon>
        <taxon>Colocasieae</taxon>
        <taxon>Colocasia</taxon>
    </lineage>
</organism>
<proteinExistence type="predicted"/>
<keyword evidence="5" id="KW-1185">Reference proteome</keyword>
<dbReference type="PROSITE" id="PS51840">
    <property type="entry name" value="C2_NT"/>
    <property type="match status" value="1"/>
</dbReference>
<gene>
    <name evidence="4" type="ORF">Taro_023329</name>
</gene>
<feature type="compositionally biased region" description="Polar residues" evidence="2">
    <location>
        <begin position="182"/>
        <end position="191"/>
    </location>
</feature>
<feature type="coiled-coil region" evidence="1">
    <location>
        <begin position="1309"/>
        <end position="1336"/>
    </location>
</feature>
<evidence type="ECO:0000256" key="1">
    <source>
        <dbReference type="SAM" id="Coils"/>
    </source>
</evidence>
<feature type="compositionally biased region" description="Polar residues" evidence="2">
    <location>
        <begin position="224"/>
        <end position="253"/>
    </location>
</feature>
<feature type="coiled-coil region" evidence="1">
    <location>
        <begin position="952"/>
        <end position="1075"/>
    </location>
</feature>
<feature type="coiled-coil region" evidence="1">
    <location>
        <begin position="1243"/>
        <end position="1284"/>
    </location>
</feature>
<dbReference type="EMBL" id="NMUH01001268">
    <property type="protein sequence ID" value="MQL90728.1"/>
    <property type="molecule type" value="Genomic_DNA"/>
</dbReference>
<feature type="coiled-coil region" evidence="1">
    <location>
        <begin position="626"/>
        <end position="653"/>
    </location>
</feature>
<dbReference type="Proteomes" id="UP000652761">
    <property type="component" value="Unassembled WGS sequence"/>
</dbReference>
<dbReference type="InterPro" id="IPR019448">
    <property type="entry name" value="NT-C2"/>
</dbReference>
<feature type="compositionally biased region" description="Low complexity" evidence="2">
    <location>
        <begin position="261"/>
        <end position="275"/>
    </location>
</feature>
<feature type="coiled-coil region" evidence="1">
    <location>
        <begin position="1362"/>
        <end position="1410"/>
    </location>
</feature>
<reference evidence="4" key="1">
    <citation type="submission" date="2017-07" db="EMBL/GenBank/DDBJ databases">
        <title>Taro Niue Genome Assembly and Annotation.</title>
        <authorList>
            <person name="Atibalentja N."/>
            <person name="Keating K."/>
            <person name="Fields C.J."/>
        </authorList>
    </citation>
    <scope>NUCLEOTIDE SEQUENCE</scope>
    <source>
        <strain evidence="4">Niue_2</strain>
        <tissue evidence="4">Leaf</tissue>
    </source>
</reference>
<feature type="coiled-coil region" evidence="1">
    <location>
        <begin position="1122"/>
        <end position="1201"/>
    </location>
</feature>
<evidence type="ECO:0000259" key="3">
    <source>
        <dbReference type="PROSITE" id="PS51840"/>
    </source>
</evidence>
<feature type="coiled-coil region" evidence="1">
    <location>
        <begin position="508"/>
        <end position="549"/>
    </location>
</feature>
<evidence type="ECO:0000313" key="5">
    <source>
        <dbReference type="Proteomes" id="UP000652761"/>
    </source>
</evidence>
<feature type="domain" description="C2 NT-type" evidence="3">
    <location>
        <begin position="6"/>
        <end position="141"/>
    </location>
</feature>
<dbReference type="PANTHER" id="PTHR47270">
    <property type="entry name" value="PROTEIN MLP1-LIKE"/>
    <property type="match status" value="1"/>
</dbReference>
<feature type="region of interest" description="Disordered" evidence="2">
    <location>
        <begin position="143"/>
        <end position="287"/>
    </location>
</feature>
<dbReference type="Pfam" id="PF10358">
    <property type="entry name" value="NT-C2"/>
    <property type="match status" value="1"/>
</dbReference>
<feature type="coiled-coil region" evidence="1">
    <location>
        <begin position="787"/>
        <end position="923"/>
    </location>
</feature>
<comment type="caution">
    <text evidence="4">The sequence shown here is derived from an EMBL/GenBank/DDBJ whole genome shotgun (WGS) entry which is preliminary data.</text>
</comment>
<keyword evidence="1" id="KW-0175">Coiled coil</keyword>
<feature type="compositionally biased region" description="Low complexity" evidence="2">
    <location>
        <begin position="208"/>
        <end position="221"/>
    </location>
</feature>